<dbReference type="OrthoDB" id="9815599at2"/>
<gene>
    <name evidence="3" type="ORF">A5888_000836</name>
    <name evidence="2" type="ORF">A5888_000860</name>
</gene>
<keyword evidence="4" id="KW-1185">Reference proteome</keyword>
<evidence type="ECO:0000313" key="3">
    <source>
        <dbReference type="EMBL" id="WYJ89117.1"/>
    </source>
</evidence>
<dbReference type="EMBL" id="NGMM01000001">
    <property type="protein sequence ID" value="OTP19046.1"/>
    <property type="molecule type" value="Genomic_DNA"/>
</dbReference>
<dbReference type="SUPFAM" id="SSF54593">
    <property type="entry name" value="Glyoxalase/Bleomycin resistance protein/Dihydroxybiphenyl dioxygenase"/>
    <property type="match status" value="1"/>
</dbReference>
<reference evidence="3" key="3">
    <citation type="submission" date="2024-03" db="EMBL/GenBank/DDBJ databases">
        <title>The Genome Sequence of Enterococcus sp. DIV0242b.</title>
        <authorList>
            <consortium name="The Broad Institute Genomics Platform"/>
            <consortium name="The Broad Institute Microbial Omics Core"/>
            <consortium name="The Broad Institute Genomic Center for Infectious Diseases"/>
            <person name="Earl A."/>
            <person name="Manson A."/>
            <person name="Gilmore M."/>
            <person name="Schwartman J."/>
            <person name="Shea T."/>
            <person name="Abouelleil A."/>
            <person name="Cao P."/>
            <person name="Chapman S."/>
            <person name="Cusick C."/>
            <person name="Young S."/>
            <person name="Neafsey D."/>
            <person name="Nusbaum C."/>
            <person name="Birren B."/>
        </authorList>
    </citation>
    <scope>NUCLEOTIDE SEQUENCE</scope>
    <source>
        <strain evidence="3">9E7_DIV0242</strain>
    </source>
</reference>
<reference evidence="3" key="2">
    <citation type="submission" date="2017-05" db="EMBL/GenBank/DDBJ databases">
        <authorList>
            <consortium name="The Broad Institute Genomics Platform"/>
            <consortium name="The Broad Institute Genomic Center for Infectious Diseases"/>
            <person name="Earl A."/>
            <person name="Manson A."/>
            <person name="Schwartman J."/>
            <person name="Gilmore M."/>
            <person name="Abouelleil A."/>
            <person name="Cao P."/>
            <person name="Chapman S."/>
            <person name="Cusick C."/>
            <person name="Shea T."/>
            <person name="Young S."/>
            <person name="Neafsey D."/>
            <person name="Nusbaum C."/>
            <person name="Birren B."/>
        </authorList>
    </citation>
    <scope>NUCLEOTIDE SEQUENCE</scope>
    <source>
        <strain evidence="3">9E7_DIV0242</strain>
    </source>
</reference>
<dbReference type="Pfam" id="PF12681">
    <property type="entry name" value="Glyoxalase_2"/>
    <property type="match status" value="1"/>
</dbReference>
<dbReference type="RefSeq" id="WP_086347957.1">
    <property type="nucleotide sequence ID" value="NZ_CP147247.1"/>
</dbReference>
<sequence>MKFRGPMLVVKDIEKSKAFYTQTIGVRVIADLGENVTLTGGMGLQTESSWMAFTNCEQDFFSYRGNVTEMYFEEENFDGFLERLKTKNVEMVGSDLIMPWGQKVVRVYDPDGHIVEVGEDLKVMVKRLYNEGLTVDELVEKTYMKKGMVEKIIQG</sequence>
<organism evidence="2">
    <name type="scientific">Candidatus Enterococcus clewellii</name>
    <dbReference type="NCBI Taxonomy" id="1834193"/>
    <lineage>
        <taxon>Bacteria</taxon>
        <taxon>Bacillati</taxon>
        <taxon>Bacillota</taxon>
        <taxon>Bacilli</taxon>
        <taxon>Lactobacillales</taxon>
        <taxon>Enterococcaceae</taxon>
        <taxon>Enterococcus</taxon>
    </lineage>
</organism>
<dbReference type="Gene3D" id="3.10.180.10">
    <property type="entry name" value="2,3-Dihydroxybiphenyl 1,2-Dioxygenase, domain 1"/>
    <property type="match status" value="1"/>
</dbReference>
<dbReference type="EMBL" id="CP147247">
    <property type="protein sequence ID" value="WYJ89117.1"/>
    <property type="molecule type" value="Genomic_DNA"/>
</dbReference>
<name>A0A242KDK8_9ENTE</name>
<reference evidence="2" key="1">
    <citation type="submission" date="2017-05" db="EMBL/GenBank/DDBJ databases">
        <title>The Genome Sequence of Enterococcus sp. 9E7_DIV0242.</title>
        <authorList>
            <consortium name="The Broad Institute Genomics Platform"/>
            <consortium name="The Broad Institute Genomic Center for Infectious Diseases"/>
            <person name="Earl A."/>
            <person name="Manson A."/>
            <person name="Schwartman J."/>
            <person name="Gilmore M."/>
            <person name="Abouelleil A."/>
            <person name="Cao P."/>
            <person name="Chapman S."/>
            <person name="Cusick C."/>
            <person name="Shea T."/>
            <person name="Young S."/>
            <person name="Neafsey D."/>
            <person name="Nusbaum C."/>
            <person name="Birren B."/>
        </authorList>
    </citation>
    <scope>NUCLEOTIDE SEQUENCE [LARGE SCALE GENOMIC DNA]</scope>
    <source>
        <strain evidence="2">9E7_DIV0242</strain>
    </source>
</reference>
<dbReference type="AlphaFoldDB" id="A0A242KDK8"/>
<evidence type="ECO:0000313" key="2">
    <source>
        <dbReference type="EMBL" id="OTP19046.1"/>
    </source>
</evidence>
<dbReference type="InterPro" id="IPR029068">
    <property type="entry name" value="Glyas_Bleomycin-R_OHBP_Dase"/>
</dbReference>
<dbReference type="PROSITE" id="PS51819">
    <property type="entry name" value="VOC"/>
    <property type="match status" value="1"/>
</dbReference>
<dbReference type="InterPro" id="IPR037523">
    <property type="entry name" value="VOC_core"/>
</dbReference>
<dbReference type="Proteomes" id="UP000195141">
    <property type="component" value="Chromosome"/>
</dbReference>
<evidence type="ECO:0000259" key="1">
    <source>
        <dbReference type="PROSITE" id="PS51819"/>
    </source>
</evidence>
<evidence type="ECO:0000313" key="4">
    <source>
        <dbReference type="Proteomes" id="UP000195141"/>
    </source>
</evidence>
<proteinExistence type="predicted"/>
<protein>
    <recommendedName>
        <fullName evidence="1">VOC domain-containing protein</fullName>
    </recommendedName>
</protein>
<dbReference type="InterPro" id="IPR025870">
    <property type="entry name" value="Glyoxalase-like_dom"/>
</dbReference>
<feature type="domain" description="VOC" evidence="1">
    <location>
        <begin position="2"/>
        <end position="120"/>
    </location>
</feature>
<accession>A0A242KDK8</accession>